<dbReference type="InterPro" id="IPR032675">
    <property type="entry name" value="LRR_dom_sf"/>
</dbReference>
<protein>
    <recommendedName>
        <fullName evidence="1">F-box domain-containing protein</fullName>
    </recommendedName>
</protein>
<dbReference type="EMBL" id="SZYD01000007">
    <property type="protein sequence ID" value="KAD5803355.1"/>
    <property type="molecule type" value="Genomic_DNA"/>
</dbReference>
<dbReference type="Gene3D" id="3.80.10.10">
    <property type="entry name" value="Ribonuclease Inhibitor"/>
    <property type="match status" value="1"/>
</dbReference>
<sequence>MEAKRSGSDMIKSLPADVIESILCLLPFKEAVRTSIICREWRYYWTKVPNLVFIEDVNKESLSDDDDERLSITRQAKRKFLFAINQVMSMHQSPIHEFSLSMCPTFGLLPDTDDSTIVELMDCLPLIESLSICLSMMKGRVPKKLPTPLVRLKCLCIRDTSSVYKDRIPLLALLIRSSPNLEKLNLKIVYNLRLETTLEDYSDMRLEHLNEIEIESWRQHNILEFVKLLMAKSPALKKVRILLRQKVSRNEELKISRIFLQYQCASPAVQIFVRFT</sequence>
<dbReference type="SUPFAM" id="SSF81383">
    <property type="entry name" value="F-box domain"/>
    <property type="match status" value="1"/>
</dbReference>
<dbReference type="Pfam" id="PF00646">
    <property type="entry name" value="F-box"/>
    <property type="match status" value="1"/>
</dbReference>
<evidence type="ECO:0000259" key="1">
    <source>
        <dbReference type="PROSITE" id="PS50181"/>
    </source>
</evidence>
<feature type="domain" description="F-box" evidence="1">
    <location>
        <begin position="8"/>
        <end position="56"/>
    </location>
</feature>
<dbReference type="InterPro" id="IPR001810">
    <property type="entry name" value="F-box_dom"/>
</dbReference>
<dbReference type="InterPro" id="IPR036047">
    <property type="entry name" value="F-box-like_dom_sf"/>
</dbReference>
<dbReference type="Proteomes" id="UP000326396">
    <property type="component" value="Linkage Group LG15"/>
</dbReference>
<accession>A0A5N6P594</accession>
<name>A0A5N6P594_9ASTR</name>
<evidence type="ECO:0000313" key="3">
    <source>
        <dbReference type="Proteomes" id="UP000326396"/>
    </source>
</evidence>
<dbReference type="AlphaFoldDB" id="A0A5N6P594"/>
<dbReference type="PANTHER" id="PTHR31639">
    <property type="entry name" value="F-BOX PROTEIN-LIKE"/>
    <property type="match status" value="1"/>
</dbReference>
<organism evidence="2 3">
    <name type="scientific">Mikania micrantha</name>
    <name type="common">bitter vine</name>
    <dbReference type="NCBI Taxonomy" id="192012"/>
    <lineage>
        <taxon>Eukaryota</taxon>
        <taxon>Viridiplantae</taxon>
        <taxon>Streptophyta</taxon>
        <taxon>Embryophyta</taxon>
        <taxon>Tracheophyta</taxon>
        <taxon>Spermatophyta</taxon>
        <taxon>Magnoliopsida</taxon>
        <taxon>eudicotyledons</taxon>
        <taxon>Gunneridae</taxon>
        <taxon>Pentapetalae</taxon>
        <taxon>asterids</taxon>
        <taxon>campanulids</taxon>
        <taxon>Asterales</taxon>
        <taxon>Asteraceae</taxon>
        <taxon>Asteroideae</taxon>
        <taxon>Heliantheae alliance</taxon>
        <taxon>Eupatorieae</taxon>
        <taxon>Mikania</taxon>
    </lineage>
</organism>
<gene>
    <name evidence="2" type="ORF">E3N88_14715</name>
</gene>
<keyword evidence="3" id="KW-1185">Reference proteome</keyword>
<dbReference type="PROSITE" id="PS50181">
    <property type="entry name" value="FBOX"/>
    <property type="match status" value="1"/>
</dbReference>
<dbReference type="PANTHER" id="PTHR31639:SF315">
    <property type="entry name" value="LEUCINE-RICH REPEAT DOMAIN SUPERFAMILY, F-BOX-LIKE DOMAIN SUPERFAMILY"/>
    <property type="match status" value="1"/>
</dbReference>
<comment type="caution">
    <text evidence="2">The sequence shown here is derived from an EMBL/GenBank/DDBJ whole genome shotgun (WGS) entry which is preliminary data.</text>
</comment>
<dbReference type="OrthoDB" id="629734at2759"/>
<dbReference type="SMART" id="SM00256">
    <property type="entry name" value="FBOX"/>
    <property type="match status" value="1"/>
</dbReference>
<reference evidence="2 3" key="1">
    <citation type="submission" date="2019-05" db="EMBL/GenBank/DDBJ databases">
        <title>Mikania micrantha, genome provides insights into the molecular mechanism of rapid growth.</title>
        <authorList>
            <person name="Liu B."/>
        </authorList>
    </citation>
    <scope>NUCLEOTIDE SEQUENCE [LARGE SCALE GENOMIC DNA]</scope>
    <source>
        <strain evidence="2">NLD-2019</strain>
        <tissue evidence="2">Leaf</tissue>
    </source>
</reference>
<evidence type="ECO:0000313" key="2">
    <source>
        <dbReference type="EMBL" id="KAD5803355.1"/>
    </source>
</evidence>
<proteinExistence type="predicted"/>
<dbReference type="SUPFAM" id="SSF52047">
    <property type="entry name" value="RNI-like"/>
    <property type="match status" value="1"/>
</dbReference>